<gene>
    <name evidence="2" type="ORF">OP10G_2329</name>
</gene>
<evidence type="ECO:0000259" key="1">
    <source>
        <dbReference type="Pfam" id="PF12680"/>
    </source>
</evidence>
<evidence type="ECO:0000313" key="3">
    <source>
        <dbReference type="Proteomes" id="UP000027982"/>
    </source>
</evidence>
<dbReference type="Proteomes" id="UP000027982">
    <property type="component" value="Chromosome"/>
</dbReference>
<dbReference type="KEGG" id="fgi:OP10G_2329"/>
<dbReference type="eggNOG" id="COG4922">
    <property type="taxonomic scope" value="Bacteria"/>
</dbReference>
<dbReference type="Pfam" id="PF12680">
    <property type="entry name" value="SnoaL_2"/>
    <property type="match status" value="1"/>
</dbReference>
<dbReference type="EMBL" id="CP007139">
    <property type="protein sequence ID" value="AIE85697.1"/>
    <property type="molecule type" value="Genomic_DNA"/>
</dbReference>
<name>A0A068NQP4_FIMGI</name>
<dbReference type="Gene3D" id="3.10.450.50">
    <property type="match status" value="1"/>
</dbReference>
<dbReference type="SUPFAM" id="SSF54427">
    <property type="entry name" value="NTF2-like"/>
    <property type="match status" value="1"/>
</dbReference>
<reference evidence="2 3" key="1">
    <citation type="journal article" date="2014" name="PLoS ONE">
        <title>The first complete genome sequence of the class fimbriimonadia in the phylum armatimonadetes.</title>
        <authorList>
            <person name="Hu Z.Y."/>
            <person name="Wang Y.Z."/>
            <person name="Im W.T."/>
            <person name="Wang S.Y."/>
            <person name="Zhao G.P."/>
            <person name="Zheng H.J."/>
            <person name="Quan Z.X."/>
        </authorList>
    </citation>
    <scope>NUCLEOTIDE SEQUENCE [LARGE SCALE GENOMIC DNA]</scope>
    <source>
        <strain evidence="2">Gsoil 348</strain>
    </source>
</reference>
<dbReference type="AlphaFoldDB" id="A0A068NQP4"/>
<organism evidence="2 3">
    <name type="scientific">Fimbriimonas ginsengisoli Gsoil 348</name>
    <dbReference type="NCBI Taxonomy" id="661478"/>
    <lineage>
        <taxon>Bacteria</taxon>
        <taxon>Bacillati</taxon>
        <taxon>Armatimonadota</taxon>
        <taxon>Fimbriimonadia</taxon>
        <taxon>Fimbriimonadales</taxon>
        <taxon>Fimbriimonadaceae</taxon>
        <taxon>Fimbriimonas</taxon>
    </lineage>
</organism>
<dbReference type="InterPro" id="IPR032710">
    <property type="entry name" value="NTF2-like_dom_sf"/>
</dbReference>
<sequence>MLYVAPLLFSLLAASPRHVQEPVVGAANPERLFTSRDRRLNANKQVVLHIVRDLLEAGHWSDAPKYLSNRYLQHNPMVASGLAPVMAFFSGRPERPIPKPGEWKTKVVSVVAEDDLVVVATVRELPRPSGAGSYTTTWFDMWRIRDGKADEHWDGAELPRISR</sequence>
<accession>A0A068NQP4</accession>
<dbReference type="InterPro" id="IPR037401">
    <property type="entry name" value="SnoaL-like"/>
</dbReference>
<evidence type="ECO:0000313" key="2">
    <source>
        <dbReference type="EMBL" id="AIE85697.1"/>
    </source>
</evidence>
<dbReference type="RefSeq" id="WP_052547713.1">
    <property type="nucleotide sequence ID" value="NZ_CP007139.1"/>
</dbReference>
<protein>
    <recommendedName>
        <fullName evidence="1">SnoaL-like domain-containing protein</fullName>
    </recommendedName>
</protein>
<dbReference type="OrthoDB" id="8849037at2"/>
<feature type="domain" description="SnoaL-like" evidence="1">
    <location>
        <begin position="53"/>
        <end position="152"/>
    </location>
</feature>
<keyword evidence="3" id="KW-1185">Reference proteome</keyword>
<proteinExistence type="predicted"/>
<dbReference type="HOGENOM" id="CLU_100997_1_0_0"/>